<proteinExistence type="predicted"/>
<reference evidence="5 6" key="1">
    <citation type="journal article" date="2020" name="Microorganisms">
        <title>Osmotic Adaptation and Compatible Solute Biosynthesis of Phototrophic Bacteria as Revealed from Genome Analyses.</title>
        <authorList>
            <person name="Imhoff J.F."/>
            <person name="Rahn T."/>
            <person name="Kunzel S."/>
            <person name="Keller A."/>
            <person name="Neulinger S.C."/>
        </authorList>
    </citation>
    <scope>NUCLEOTIDE SEQUENCE [LARGE SCALE GENOMIC DNA]</scope>
    <source>
        <strain evidence="5 6">DSM 21303</strain>
    </source>
</reference>
<dbReference type="AlphaFoldDB" id="A0A9X1B9H8"/>
<name>A0A9X1B9H8_9GAMM</name>
<dbReference type="GO" id="GO:1901135">
    <property type="term" value="P:carbohydrate derivative metabolic process"/>
    <property type="evidence" value="ECO:0007669"/>
    <property type="project" value="UniProtKB-ARBA"/>
</dbReference>
<dbReference type="Gene3D" id="3.40.50.150">
    <property type="entry name" value="Vaccinia Virus protein VP39"/>
    <property type="match status" value="1"/>
</dbReference>
<dbReference type="InterPro" id="IPR029063">
    <property type="entry name" value="SAM-dependent_MTases_sf"/>
</dbReference>
<evidence type="ECO:0000313" key="6">
    <source>
        <dbReference type="Proteomes" id="UP001138802"/>
    </source>
</evidence>
<evidence type="ECO:0000313" key="5">
    <source>
        <dbReference type="EMBL" id="MBK1645095.1"/>
    </source>
</evidence>
<feature type="region of interest" description="Disordered" evidence="1">
    <location>
        <begin position="372"/>
        <end position="401"/>
    </location>
</feature>
<dbReference type="Pfam" id="PF13439">
    <property type="entry name" value="Glyco_transf_4"/>
    <property type="match status" value="1"/>
</dbReference>
<dbReference type="GO" id="GO:0008757">
    <property type="term" value="F:S-adenosylmethionine-dependent methyltransferase activity"/>
    <property type="evidence" value="ECO:0007669"/>
    <property type="project" value="InterPro"/>
</dbReference>
<evidence type="ECO:0000259" key="4">
    <source>
        <dbReference type="Pfam" id="PF13439"/>
    </source>
</evidence>
<gene>
    <name evidence="5" type="ORF">CKO25_10610</name>
</gene>
<dbReference type="Pfam" id="PF00534">
    <property type="entry name" value="Glycos_transf_1"/>
    <property type="match status" value="1"/>
</dbReference>
<dbReference type="PANTHER" id="PTHR12526:SF635">
    <property type="entry name" value="GLYCOSYL TRANSFERASE GROUP 1"/>
    <property type="match status" value="1"/>
</dbReference>
<sequence length="669" mass="74561">MRIAFVAYDWPGYRGGPIVNARRLLPELQRRGHQVHALIQYHRGGSPTADLLRAQGVQVHAVVFHRWTEDRIDWLLERLRAIGPDVFVPNLSVAGWYAARWAREAGIPTIAAYRSDDAFHAGMVEEFVLGDPRWAVSGLISVSQAAHDRILATDPARTRLCVIPSGVPVPSAAADQADGPLRLVYVGRLVQEQKRILETIDALAAVLHRLPDATAMLIGHCAAAPDEATIDARIKGHGLGDRLALLGTLEPDALHDVLRRFHVLVLLSDYEGTPGSVMDGMACGLVPVCLDIPGGVRELVRHEQTGLLVADRGDAFVDAVSRLAHDGVLRRRLATNARRHIRQGYSLEVAADRWEAFLAQLVEENPVPRTTIARPADDALPPVNPGLAREDHRRPLPPPPRPLWRRVLGGLRRRLRPVRLLQRGRPPADPSAAFLAPRCEAGNLDRYLIRRSILDALHAQRDRLRGTLLDVGCGQMPYKSILTAPAGQVTRYLGLDFADNPIHDNQPDLCWQDGRIPLEDAGVDCALCTEVLEHCPEPELVLREIARVLRSGGVLFLTVPFLWPLHEVPYDHYRYTPFALRRHLEQAGFGDIELHATGGWDASLAQMLGLWVRRRPMSTSKRQILSWLLLPIYRWLARRDALMPVRFQEGVMLTGVWGTAVKHETSRSR</sequence>
<evidence type="ECO:0000256" key="1">
    <source>
        <dbReference type="SAM" id="MobiDB-lite"/>
    </source>
</evidence>
<evidence type="ECO:0000259" key="3">
    <source>
        <dbReference type="Pfam" id="PF08241"/>
    </source>
</evidence>
<feature type="domain" description="Methyltransferase type 11" evidence="3">
    <location>
        <begin position="469"/>
        <end position="557"/>
    </location>
</feature>
<dbReference type="Pfam" id="PF08241">
    <property type="entry name" value="Methyltransf_11"/>
    <property type="match status" value="1"/>
</dbReference>
<comment type="caution">
    <text evidence="5">The sequence shown here is derived from an EMBL/GenBank/DDBJ whole genome shotgun (WGS) entry which is preliminary data.</text>
</comment>
<dbReference type="SUPFAM" id="SSF53756">
    <property type="entry name" value="UDP-Glycosyltransferase/glycogen phosphorylase"/>
    <property type="match status" value="1"/>
</dbReference>
<evidence type="ECO:0000259" key="2">
    <source>
        <dbReference type="Pfam" id="PF00534"/>
    </source>
</evidence>
<evidence type="ECO:0008006" key="7">
    <source>
        <dbReference type="Google" id="ProtNLM"/>
    </source>
</evidence>
<dbReference type="GO" id="GO:0016757">
    <property type="term" value="F:glycosyltransferase activity"/>
    <property type="evidence" value="ECO:0007669"/>
    <property type="project" value="InterPro"/>
</dbReference>
<protein>
    <recommendedName>
        <fullName evidence="7">Glycosyltransferase</fullName>
    </recommendedName>
</protein>
<dbReference type="EMBL" id="NRSD01000009">
    <property type="protein sequence ID" value="MBK1645095.1"/>
    <property type="molecule type" value="Genomic_DNA"/>
</dbReference>
<dbReference type="Gene3D" id="3.40.50.2000">
    <property type="entry name" value="Glycogen Phosphorylase B"/>
    <property type="match status" value="2"/>
</dbReference>
<organism evidence="5 6">
    <name type="scientific">Thiocapsa imhoffii</name>
    <dbReference type="NCBI Taxonomy" id="382777"/>
    <lineage>
        <taxon>Bacteria</taxon>
        <taxon>Pseudomonadati</taxon>
        <taxon>Pseudomonadota</taxon>
        <taxon>Gammaproteobacteria</taxon>
        <taxon>Chromatiales</taxon>
        <taxon>Chromatiaceae</taxon>
        <taxon>Thiocapsa</taxon>
    </lineage>
</organism>
<dbReference type="InterPro" id="IPR013216">
    <property type="entry name" value="Methyltransf_11"/>
</dbReference>
<feature type="domain" description="Glycosyl transferase family 1" evidence="2">
    <location>
        <begin position="178"/>
        <end position="339"/>
    </location>
</feature>
<dbReference type="InterPro" id="IPR001296">
    <property type="entry name" value="Glyco_trans_1"/>
</dbReference>
<dbReference type="PANTHER" id="PTHR12526">
    <property type="entry name" value="GLYCOSYLTRANSFERASE"/>
    <property type="match status" value="1"/>
</dbReference>
<feature type="domain" description="Glycosyltransferase subfamily 4-like N-terminal" evidence="4">
    <location>
        <begin position="19"/>
        <end position="168"/>
    </location>
</feature>
<dbReference type="CDD" id="cd03801">
    <property type="entry name" value="GT4_PimA-like"/>
    <property type="match status" value="1"/>
</dbReference>
<keyword evidence="6" id="KW-1185">Reference proteome</keyword>
<dbReference type="Proteomes" id="UP001138802">
    <property type="component" value="Unassembled WGS sequence"/>
</dbReference>
<dbReference type="InterPro" id="IPR028098">
    <property type="entry name" value="Glyco_trans_4-like_N"/>
</dbReference>
<dbReference type="CDD" id="cd02440">
    <property type="entry name" value="AdoMet_MTases"/>
    <property type="match status" value="1"/>
</dbReference>
<accession>A0A9X1B9H8</accession>
<dbReference type="RefSeq" id="WP_200387902.1">
    <property type="nucleotide sequence ID" value="NZ_NRSD01000009.1"/>
</dbReference>
<dbReference type="SUPFAM" id="SSF53335">
    <property type="entry name" value="S-adenosyl-L-methionine-dependent methyltransferases"/>
    <property type="match status" value="1"/>
</dbReference>